<reference evidence="3 4" key="1">
    <citation type="submission" date="2016-01" db="EMBL/GenBank/DDBJ databases">
        <authorList>
            <person name="Peeters C."/>
        </authorList>
    </citation>
    <scope>NUCLEOTIDE SEQUENCE [LARGE SCALE GENOMIC DNA]</scope>
    <source>
        <strain evidence="3">LMG 29315</strain>
    </source>
</reference>
<organism evidence="3 4">
    <name type="scientific">Caballeronia concitans</name>
    <dbReference type="NCBI Taxonomy" id="1777133"/>
    <lineage>
        <taxon>Bacteria</taxon>
        <taxon>Pseudomonadati</taxon>
        <taxon>Pseudomonadota</taxon>
        <taxon>Betaproteobacteria</taxon>
        <taxon>Burkholderiales</taxon>
        <taxon>Burkholderiaceae</taxon>
        <taxon>Caballeronia</taxon>
    </lineage>
</organism>
<dbReference type="GO" id="GO:0003677">
    <property type="term" value="F:DNA binding"/>
    <property type="evidence" value="ECO:0007669"/>
    <property type="project" value="UniProtKB-KW"/>
</dbReference>
<dbReference type="EMBL" id="FCNV02000011">
    <property type="protein sequence ID" value="SAL42433.1"/>
    <property type="molecule type" value="Genomic_DNA"/>
</dbReference>
<protein>
    <submittedName>
        <fullName evidence="3">Phage integrase</fullName>
    </submittedName>
</protein>
<dbReference type="Gene3D" id="1.10.150.130">
    <property type="match status" value="1"/>
</dbReference>
<sequence length="100" mass="11354">MCKILDSGDDPIEQRNREREVAAAAAAALSFEKAARELYEELKPGWKNAKHADQWINTLQTYVFPKIGAKKLNAIKPADCADVLRLIWLEKQETASRTRQ</sequence>
<keyword evidence="1" id="KW-0238">DNA-binding</keyword>
<evidence type="ECO:0000313" key="3">
    <source>
        <dbReference type="EMBL" id="SAL42433.1"/>
    </source>
</evidence>
<evidence type="ECO:0000313" key="4">
    <source>
        <dbReference type="Proteomes" id="UP000198263"/>
    </source>
</evidence>
<dbReference type="Proteomes" id="UP000198263">
    <property type="component" value="Unassembled WGS sequence"/>
</dbReference>
<accession>A0A658R2S6</accession>
<feature type="domain" description="Phage integrase central" evidence="2">
    <location>
        <begin position="31"/>
        <end position="100"/>
    </location>
</feature>
<dbReference type="AlphaFoldDB" id="A0A658R2S6"/>
<name>A0A658R2S6_9BURK</name>
<keyword evidence="4" id="KW-1185">Reference proteome</keyword>
<dbReference type="InterPro" id="IPR010998">
    <property type="entry name" value="Integrase_recombinase_N"/>
</dbReference>
<dbReference type="SUPFAM" id="SSF56349">
    <property type="entry name" value="DNA breaking-rejoining enzymes"/>
    <property type="match status" value="1"/>
</dbReference>
<evidence type="ECO:0000256" key="1">
    <source>
        <dbReference type="ARBA" id="ARBA00023125"/>
    </source>
</evidence>
<dbReference type="Pfam" id="PF22022">
    <property type="entry name" value="Phage_int_M"/>
    <property type="match status" value="1"/>
</dbReference>
<evidence type="ECO:0000259" key="2">
    <source>
        <dbReference type="Pfam" id="PF22022"/>
    </source>
</evidence>
<dbReference type="InterPro" id="IPR011010">
    <property type="entry name" value="DNA_brk_join_enz"/>
</dbReference>
<comment type="caution">
    <text evidence="3">The sequence shown here is derived from an EMBL/GenBank/DDBJ whole genome shotgun (WGS) entry which is preliminary data.</text>
</comment>
<gene>
    <name evidence="3" type="ORF">AWB72_04466</name>
</gene>
<proteinExistence type="predicted"/>
<dbReference type="InterPro" id="IPR053876">
    <property type="entry name" value="Phage_int_M"/>
</dbReference>